<dbReference type="NCBIfam" id="TIGR03355">
    <property type="entry name" value="VI_chp_2"/>
    <property type="match status" value="1"/>
</dbReference>
<protein>
    <submittedName>
        <fullName evidence="3">Type VI secretion system protein ImpD</fullName>
    </submittedName>
</protein>
<dbReference type="Pfam" id="PF05943">
    <property type="entry name" value="VipB"/>
    <property type="match status" value="1"/>
</dbReference>
<proteinExistence type="predicted"/>
<dbReference type="Pfam" id="PF18945">
    <property type="entry name" value="VipB_2"/>
    <property type="match status" value="1"/>
</dbReference>
<gene>
    <name evidence="3" type="ORF">SAMN04488051_10212</name>
</gene>
<sequence>MLFSAEQQVDCGAETTLSFIDEQVFARSSDNAGQDKHRFEQSAMQSKLLYFLHEQDPVAAASYWADHIESIRPTRVDQLLHCLSKAIAAIDVLLNAQVNAILHHPNLQQLEASWRGVLYLVEQTELHDREQKVKVKLLPLSWSELGRDLNRAIDFDQSEFFKLVYEKEFDMPGGEPFGVLLGDYQLSHTLRPGQLYHDIDILKEIAKASAAAFAPFITAVDSAFFGVNDFSELGQVQDISSQFKQPEYMRWQQLREMEDTRFLGLVMPQVLMRSPYRDNGKRSDQFRFREQLSNPARDYLWGNAGYAFTAVLIRAFSESGWFAQIRGMKPGQYNFGVVNELPRSCYSTDLRRRHAMPAVNLQIGHRFESELADNGFIPLCAVPYSDIYAFYSNSSVQRARRYDVASADVNARLSTMLQHILCVSRFAHYIKVIGRDKVGGYQTAKECEQDLQRWLYQYTTATEDASTEVRARHPLRNAQIQVREKPGKPGKYYSIIQLQPHFQLEQMLTTVKLVAELSPPQPNKS</sequence>
<evidence type="ECO:0000313" key="3">
    <source>
        <dbReference type="EMBL" id="SEA18276.1"/>
    </source>
</evidence>
<dbReference type="PANTHER" id="PTHR35565">
    <property type="entry name" value="CYTOPLASMIC PROTEIN-RELATED"/>
    <property type="match status" value="1"/>
</dbReference>
<reference evidence="3 4" key="1">
    <citation type="submission" date="2016-10" db="EMBL/GenBank/DDBJ databases">
        <authorList>
            <person name="de Groot N.N."/>
        </authorList>
    </citation>
    <scope>NUCLEOTIDE SEQUENCE [LARGE SCALE GENOMIC DNA]</scope>
    <source>
        <strain evidence="3 4">CGMCC 1.3430</strain>
    </source>
</reference>
<keyword evidence="4" id="KW-1185">Reference proteome</keyword>
<dbReference type="STRING" id="152573.SAMN04488051_10212"/>
<dbReference type="EMBL" id="FNRM01000002">
    <property type="protein sequence ID" value="SEA18276.1"/>
    <property type="molecule type" value="Genomic_DNA"/>
</dbReference>
<feature type="domain" description="TssC1 N-terminal" evidence="1">
    <location>
        <begin position="85"/>
        <end position="397"/>
    </location>
</feature>
<dbReference type="InterPro" id="IPR010269">
    <property type="entry name" value="T6SS_TssC-like"/>
</dbReference>
<dbReference type="Proteomes" id="UP000198773">
    <property type="component" value="Unassembled WGS sequence"/>
</dbReference>
<organism evidence="3 4">
    <name type="scientific">Alkalimonas amylolytica</name>
    <dbReference type="NCBI Taxonomy" id="152573"/>
    <lineage>
        <taxon>Bacteria</taxon>
        <taxon>Pseudomonadati</taxon>
        <taxon>Pseudomonadota</taxon>
        <taxon>Gammaproteobacteria</taxon>
        <taxon>Alkalimonas</taxon>
    </lineage>
</organism>
<dbReference type="RefSeq" id="WP_245785604.1">
    <property type="nucleotide sequence ID" value="NZ_FNRM01000002.1"/>
</dbReference>
<evidence type="ECO:0000259" key="1">
    <source>
        <dbReference type="Pfam" id="PF05943"/>
    </source>
</evidence>
<accession>A0A1H3Z3P2</accession>
<dbReference type="InterPro" id="IPR044031">
    <property type="entry name" value="TssC1_N"/>
</dbReference>
<dbReference type="PANTHER" id="PTHR35565:SF3">
    <property type="entry name" value="TYPE VI SECRETION SYSTEM SHEATH PROTEIN TSSC1"/>
    <property type="match status" value="1"/>
</dbReference>
<evidence type="ECO:0000313" key="4">
    <source>
        <dbReference type="Proteomes" id="UP000198773"/>
    </source>
</evidence>
<dbReference type="InterPro" id="IPR044032">
    <property type="entry name" value="TssC1_C"/>
</dbReference>
<feature type="domain" description="TssC1 C-terminal" evidence="2">
    <location>
        <begin position="407"/>
        <end position="517"/>
    </location>
</feature>
<name>A0A1H3Z3P2_ALKAM</name>
<dbReference type="AlphaFoldDB" id="A0A1H3Z3P2"/>
<evidence type="ECO:0000259" key="2">
    <source>
        <dbReference type="Pfam" id="PF18945"/>
    </source>
</evidence>